<evidence type="ECO:0000256" key="1">
    <source>
        <dbReference type="SAM" id="Phobius"/>
    </source>
</evidence>
<dbReference type="Pfam" id="PF13968">
    <property type="entry name" value="DUF4220"/>
    <property type="match status" value="1"/>
</dbReference>
<reference evidence="3" key="1">
    <citation type="submission" date="2020-07" db="EMBL/GenBank/DDBJ databases">
        <title>Genome sequence and genetic diversity analysis of an under-domesticated orphan crop, white fonio (Digitaria exilis).</title>
        <authorList>
            <person name="Bennetzen J.L."/>
            <person name="Chen S."/>
            <person name="Ma X."/>
            <person name="Wang X."/>
            <person name="Yssel A.E.J."/>
            <person name="Chaluvadi S.R."/>
            <person name="Johnson M."/>
            <person name="Gangashetty P."/>
            <person name="Hamidou F."/>
            <person name="Sanogo M.D."/>
            <person name="Zwaenepoel A."/>
            <person name="Wallace J."/>
            <person name="Van De Peer Y."/>
            <person name="Van Deynze A."/>
        </authorList>
    </citation>
    <scope>NUCLEOTIDE SEQUENCE</scope>
    <source>
        <tissue evidence="3">Leaves</tissue>
    </source>
</reference>
<evidence type="ECO:0000313" key="3">
    <source>
        <dbReference type="EMBL" id="KAF8659916.1"/>
    </source>
</evidence>
<proteinExistence type="predicted"/>
<dbReference type="AlphaFoldDB" id="A0A835ADW6"/>
<evidence type="ECO:0000259" key="2">
    <source>
        <dbReference type="Pfam" id="PF13968"/>
    </source>
</evidence>
<keyword evidence="1" id="KW-0812">Transmembrane</keyword>
<feature type="transmembrane region" description="Helical" evidence="1">
    <location>
        <begin position="338"/>
        <end position="357"/>
    </location>
</feature>
<organism evidence="3 4">
    <name type="scientific">Digitaria exilis</name>
    <dbReference type="NCBI Taxonomy" id="1010633"/>
    <lineage>
        <taxon>Eukaryota</taxon>
        <taxon>Viridiplantae</taxon>
        <taxon>Streptophyta</taxon>
        <taxon>Embryophyta</taxon>
        <taxon>Tracheophyta</taxon>
        <taxon>Spermatophyta</taxon>
        <taxon>Magnoliopsida</taxon>
        <taxon>Liliopsida</taxon>
        <taxon>Poales</taxon>
        <taxon>Poaceae</taxon>
        <taxon>PACMAD clade</taxon>
        <taxon>Panicoideae</taxon>
        <taxon>Panicodae</taxon>
        <taxon>Paniceae</taxon>
        <taxon>Anthephorinae</taxon>
        <taxon>Digitaria</taxon>
    </lineage>
</organism>
<evidence type="ECO:0000313" key="4">
    <source>
        <dbReference type="Proteomes" id="UP000636709"/>
    </source>
</evidence>
<feature type="domain" description="DUF4220" evidence="2">
    <location>
        <begin position="63"/>
        <end position="451"/>
    </location>
</feature>
<keyword evidence="1" id="KW-0472">Membrane</keyword>
<feature type="transmembrane region" description="Helical" evidence="1">
    <location>
        <begin position="25"/>
        <end position="46"/>
    </location>
</feature>
<dbReference type="InterPro" id="IPR007658">
    <property type="entry name" value="DUF594"/>
</dbReference>
<dbReference type="PANTHER" id="PTHR31325">
    <property type="entry name" value="OS01G0798800 PROTEIN-RELATED"/>
    <property type="match status" value="1"/>
</dbReference>
<feature type="transmembrane region" description="Helical" evidence="1">
    <location>
        <begin position="90"/>
        <end position="109"/>
    </location>
</feature>
<dbReference type="EMBL" id="JACEFO010002451">
    <property type="protein sequence ID" value="KAF8659916.1"/>
    <property type="molecule type" value="Genomic_DNA"/>
</dbReference>
<protein>
    <recommendedName>
        <fullName evidence="2">DUF4220 domain-containing protein</fullName>
    </recommendedName>
</protein>
<dbReference type="Proteomes" id="UP000636709">
    <property type="component" value="Unassembled WGS sequence"/>
</dbReference>
<keyword evidence="4" id="KW-1185">Reference proteome</keyword>
<comment type="caution">
    <text evidence="3">The sequence shown here is derived from an EMBL/GenBank/DDBJ whole genome shotgun (WGS) entry which is preliminary data.</text>
</comment>
<accession>A0A835ADW6</accession>
<dbReference type="Pfam" id="PF04578">
    <property type="entry name" value="DUF594"/>
    <property type="match status" value="1"/>
</dbReference>
<dbReference type="OrthoDB" id="677696at2759"/>
<feature type="transmembrane region" description="Helical" evidence="1">
    <location>
        <begin position="377"/>
        <end position="400"/>
    </location>
</feature>
<feature type="transmembrane region" description="Helical" evidence="1">
    <location>
        <begin position="58"/>
        <end position="78"/>
    </location>
</feature>
<feature type="transmembrane region" description="Helical" evidence="1">
    <location>
        <begin position="143"/>
        <end position="161"/>
    </location>
</feature>
<keyword evidence="1" id="KW-1133">Transmembrane helix</keyword>
<name>A0A835ADW6_9POAL</name>
<dbReference type="InterPro" id="IPR025315">
    <property type="entry name" value="DUF4220"/>
</dbReference>
<sequence>MELPHLSVRNATLAAREWSASQVGLLVRVEVLVTLSCVLLTALVFLGSSRRTSRSAAFRLVVWLVLMLSYPAVSYTIGLMQSGSFHNDMVVVWACFLLGCSDGIATCSVDGSDNQARIMLNQATQVLYVFLLLLSYINSLHLHLKILLLLLWLLNVAKLGTRLQSLMSVGRERILTADNWHISMYMANSNEEVKRVYDFDPETMKGYKYVVTGEKIMRDGSGEYKLDTTDDYLVTVDKVWRCEGGLLSKAWIGSGKFRDLCLSYALFKLLRRRLNKSPLHDYDDIRTAVFFQRGIAGGDLHQDHERMFRLIEVELSFLYDFHYARYPSPKQTLIPETVMFVAAMALGLCTLFSSPLLHYTNNPAAGDNISMGLVDIWLARLVIVLFVILELFQYLSLVLSDWHKVKLLCRYVRRRSWHGHRVLETLLWLVCRATLTTRYWSDSVGQYSILHACFEKERSWILRMPIHEWVKTRVIEARRVTRRSLPVSVKRAIHQHLRSDWLCYSVMYGDRTLQRNNLQTDFEWSTSRYRYGYIGNLLIWHIATAILGADAGAGARASPDHEVATTLSNYCGYLLFQAPELVTTDAIYDKRLLMDALHHRIQQHLRINRCRSEGDMFVKLFAFQPSATNTREEAILADGVRLRSLIWANIPDEQQRWKVLAEMWVELLLSVTPSDNVSAHVKMLATGGELITHLWALLTHGGIIERPTPATIWS</sequence>
<gene>
    <name evidence="3" type="ORF">HU200_058157</name>
</gene>